<reference evidence="8" key="3">
    <citation type="submission" date="2016-05" db="EMBL/GenBank/DDBJ databases">
        <authorList>
            <person name="Naeem R."/>
        </authorList>
    </citation>
    <scope>NUCLEOTIDE SEQUENCE [LARGE SCALE GENOMIC DNA]</scope>
</reference>
<name>A0A1A9AQ51_PLAOA</name>
<dbReference type="InterPro" id="IPR009072">
    <property type="entry name" value="Histone-fold"/>
</dbReference>
<protein>
    <submittedName>
        <fullName evidence="6">CCAAT-binding transcription factor, putative</fullName>
    </submittedName>
</protein>
<comment type="subcellular location">
    <subcellularLocation>
        <location evidence="1">Nucleus</location>
    </subcellularLocation>
</comment>
<dbReference type="Gene3D" id="1.10.20.10">
    <property type="entry name" value="Histone, subunit A"/>
    <property type="match status" value="1"/>
</dbReference>
<organism evidence="6 7">
    <name type="scientific">Plasmodium ovale wallikeri</name>
    <dbReference type="NCBI Taxonomy" id="864142"/>
    <lineage>
        <taxon>Eukaryota</taxon>
        <taxon>Sar</taxon>
        <taxon>Alveolata</taxon>
        <taxon>Apicomplexa</taxon>
        <taxon>Aconoidasida</taxon>
        <taxon>Haemosporida</taxon>
        <taxon>Plasmodiidae</taxon>
        <taxon>Plasmodium</taxon>
        <taxon>Plasmodium (Plasmodium)</taxon>
    </lineage>
</organism>
<evidence type="ECO:0000313" key="8">
    <source>
        <dbReference type="Proteomes" id="UP000078555"/>
    </source>
</evidence>
<sequence length="168" mass="19088">MCTYAHIYESEALYHFQKMKEMANYEENLSSLETLFSITGDEALNMIEDKIDLKDIDITDEAAKTLGKCASLFILYITDAALEYCEDDERNAICTSDILNALEDTDFSEIHDTLVEDLNNDEENISAQNYENAENSQNLSCTNSTGNNQDSKEDKPNDDFDIFMQALK</sequence>
<dbReference type="GO" id="GO:0006974">
    <property type="term" value="P:DNA damage response"/>
    <property type="evidence" value="ECO:0007669"/>
    <property type="project" value="TreeGrafter"/>
</dbReference>
<reference evidence="7" key="2">
    <citation type="submission" date="2016-05" db="EMBL/GenBank/DDBJ databases">
        <authorList>
            <person name="Naeem Raeece"/>
        </authorList>
    </citation>
    <scope>NUCLEOTIDE SEQUENCE [LARGE SCALE GENOMIC DNA]</scope>
</reference>
<dbReference type="Pfam" id="PF00808">
    <property type="entry name" value="CBFD_NFYB_HMF"/>
    <property type="match status" value="1"/>
</dbReference>
<dbReference type="PANTHER" id="PTHR46172:SF1">
    <property type="entry name" value="DNA POLYMERASE EPSILON SUBUNIT 3"/>
    <property type="match status" value="1"/>
</dbReference>
<dbReference type="SUPFAM" id="SSF47113">
    <property type="entry name" value="Histone-fold"/>
    <property type="match status" value="1"/>
</dbReference>
<dbReference type="Proteomes" id="UP000078555">
    <property type="component" value="Unassembled WGS sequence"/>
</dbReference>
<keyword evidence="2" id="KW-0539">Nucleus</keyword>
<dbReference type="GO" id="GO:0046982">
    <property type="term" value="F:protein heterodimerization activity"/>
    <property type="evidence" value="ECO:0007669"/>
    <property type="project" value="InterPro"/>
</dbReference>
<evidence type="ECO:0000256" key="3">
    <source>
        <dbReference type="SAM" id="MobiDB-lite"/>
    </source>
</evidence>
<evidence type="ECO:0000313" key="5">
    <source>
        <dbReference type="EMBL" id="SBT55197.1"/>
    </source>
</evidence>
<accession>A0A1A9AQ51</accession>
<dbReference type="InterPro" id="IPR003958">
    <property type="entry name" value="CBFA_NFYB_domain"/>
</dbReference>
<evidence type="ECO:0000259" key="4">
    <source>
        <dbReference type="Pfam" id="PF00808"/>
    </source>
</evidence>
<evidence type="ECO:0000256" key="1">
    <source>
        <dbReference type="ARBA" id="ARBA00004123"/>
    </source>
</evidence>
<dbReference type="GO" id="GO:0008622">
    <property type="term" value="C:epsilon DNA polymerase complex"/>
    <property type="evidence" value="ECO:0007669"/>
    <property type="project" value="TreeGrafter"/>
</dbReference>
<reference evidence="6" key="1">
    <citation type="submission" date="2016-05" db="EMBL/GenBank/DDBJ databases">
        <authorList>
            <person name="Lavstsen T."/>
            <person name="Jespersen J.S."/>
        </authorList>
    </citation>
    <scope>NUCLEOTIDE SEQUENCE [LARGE SCALE GENOMIC DNA]</scope>
</reference>
<dbReference type="GO" id="GO:0006272">
    <property type="term" value="P:leading strand elongation"/>
    <property type="evidence" value="ECO:0007669"/>
    <property type="project" value="TreeGrafter"/>
</dbReference>
<proteinExistence type="predicted"/>
<evidence type="ECO:0000256" key="2">
    <source>
        <dbReference type="ARBA" id="ARBA00023242"/>
    </source>
</evidence>
<dbReference type="Proteomes" id="UP000078550">
    <property type="component" value="Unassembled WGS sequence"/>
</dbReference>
<feature type="domain" description="Transcription factor CBF/NF-Y/archaeal histone" evidence="4">
    <location>
        <begin position="54"/>
        <end position="102"/>
    </location>
</feature>
<keyword evidence="8" id="KW-1185">Reference proteome</keyword>
<dbReference type="AlphaFoldDB" id="A0A1A9AQ51"/>
<dbReference type="GO" id="GO:0031490">
    <property type="term" value="F:chromatin DNA binding"/>
    <property type="evidence" value="ECO:0007669"/>
    <property type="project" value="TreeGrafter"/>
</dbReference>
<dbReference type="GO" id="GO:0008623">
    <property type="term" value="C:CHRAC"/>
    <property type="evidence" value="ECO:0007669"/>
    <property type="project" value="TreeGrafter"/>
</dbReference>
<evidence type="ECO:0000313" key="7">
    <source>
        <dbReference type="Proteomes" id="UP000078550"/>
    </source>
</evidence>
<evidence type="ECO:0000313" key="6">
    <source>
        <dbReference type="EMBL" id="SBT58815.1"/>
    </source>
</evidence>
<dbReference type="EMBL" id="FLRE01002598">
    <property type="protein sequence ID" value="SBT58815.1"/>
    <property type="molecule type" value="Genomic_DNA"/>
</dbReference>
<feature type="region of interest" description="Disordered" evidence="3">
    <location>
        <begin position="135"/>
        <end position="158"/>
    </location>
</feature>
<feature type="compositionally biased region" description="Polar residues" evidence="3">
    <location>
        <begin position="135"/>
        <end position="149"/>
    </location>
</feature>
<dbReference type="InterPro" id="IPR051377">
    <property type="entry name" value="DNA_Pol-Epsilon_Subunit"/>
</dbReference>
<gene>
    <name evidence="5" type="ORF">POVWA1_068290</name>
    <name evidence="6" type="ORF">POVWA2_088110</name>
</gene>
<dbReference type="GO" id="GO:0031507">
    <property type="term" value="P:heterochromatin formation"/>
    <property type="evidence" value="ECO:0007669"/>
    <property type="project" value="TreeGrafter"/>
</dbReference>
<dbReference type="PANTHER" id="PTHR46172">
    <property type="entry name" value="DNA POLYMERASE EPSILON SUBUNIT 3"/>
    <property type="match status" value="1"/>
</dbReference>
<dbReference type="EMBL" id="FLRD01000598">
    <property type="protein sequence ID" value="SBT55197.1"/>
    <property type="molecule type" value="Genomic_DNA"/>
</dbReference>